<sequence length="168" mass="19819">MRVFKYMAVFAFLILELLDTKLKRRIIKLLVEAICFHSYETVLINFFSLLKGFEVSDLLFEFKRLIMALQWLLFQEFTDELMLGEIVSLLKNVAHPADGVKRQFMCDRGLISDILKIVHIRLQCDSLLDKPQYDDLMNRMWKTMLLLTGIPRRKSSSFKYVTTPWQCG</sequence>
<accession>A0AAV2B7S0</accession>
<feature type="domain" description="Protein zer-1 homolog-like C-terminal" evidence="1">
    <location>
        <begin position="15"/>
        <end position="148"/>
    </location>
</feature>
<organism evidence="2 3">
    <name type="scientific">Larinioides sclopetarius</name>
    <dbReference type="NCBI Taxonomy" id="280406"/>
    <lineage>
        <taxon>Eukaryota</taxon>
        <taxon>Metazoa</taxon>
        <taxon>Ecdysozoa</taxon>
        <taxon>Arthropoda</taxon>
        <taxon>Chelicerata</taxon>
        <taxon>Arachnida</taxon>
        <taxon>Araneae</taxon>
        <taxon>Araneomorphae</taxon>
        <taxon>Entelegynae</taxon>
        <taxon>Araneoidea</taxon>
        <taxon>Araneidae</taxon>
        <taxon>Larinioides</taxon>
    </lineage>
</organism>
<dbReference type="InterPro" id="IPR055142">
    <property type="entry name" value="ZER1-like_C"/>
</dbReference>
<proteinExistence type="predicted"/>
<name>A0AAV2B7S0_9ARAC</name>
<reference evidence="2 3" key="1">
    <citation type="submission" date="2024-04" db="EMBL/GenBank/DDBJ databases">
        <authorList>
            <person name="Rising A."/>
            <person name="Reimegard J."/>
            <person name="Sonavane S."/>
            <person name="Akerstrom W."/>
            <person name="Nylinder S."/>
            <person name="Hedman E."/>
            <person name="Kallberg Y."/>
        </authorList>
    </citation>
    <scope>NUCLEOTIDE SEQUENCE [LARGE SCALE GENOMIC DNA]</scope>
</reference>
<gene>
    <name evidence="2" type="ORF">LARSCL_LOCUS17351</name>
</gene>
<dbReference type="AlphaFoldDB" id="A0AAV2B7S0"/>
<evidence type="ECO:0000313" key="3">
    <source>
        <dbReference type="Proteomes" id="UP001497382"/>
    </source>
</evidence>
<evidence type="ECO:0000259" key="1">
    <source>
        <dbReference type="Pfam" id="PF22964"/>
    </source>
</evidence>
<keyword evidence="3" id="KW-1185">Reference proteome</keyword>
<protein>
    <recommendedName>
        <fullName evidence="1">Protein zer-1 homolog-like C-terminal domain-containing protein</fullName>
    </recommendedName>
</protein>
<evidence type="ECO:0000313" key="2">
    <source>
        <dbReference type="EMBL" id="CAL1291906.1"/>
    </source>
</evidence>
<dbReference type="Pfam" id="PF22964">
    <property type="entry name" value="ZER1-like_2nd"/>
    <property type="match status" value="1"/>
</dbReference>
<comment type="caution">
    <text evidence="2">The sequence shown here is derived from an EMBL/GenBank/DDBJ whole genome shotgun (WGS) entry which is preliminary data.</text>
</comment>
<dbReference type="Proteomes" id="UP001497382">
    <property type="component" value="Unassembled WGS sequence"/>
</dbReference>
<dbReference type="EMBL" id="CAXIEN010000295">
    <property type="protein sequence ID" value="CAL1291906.1"/>
    <property type="molecule type" value="Genomic_DNA"/>
</dbReference>